<dbReference type="AlphaFoldDB" id="A0A810MU99"/>
<evidence type="ECO:0000313" key="2">
    <source>
        <dbReference type="EMBL" id="BCJ64154.1"/>
    </source>
</evidence>
<keyword evidence="1" id="KW-0472">Membrane</keyword>
<gene>
    <name evidence="2" type="ORF">Prubr_11750</name>
</gene>
<feature type="transmembrane region" description="Helical" evidence="1">
    <location>
        <begin position="21"/>
        <end position="47"/>
    </location>
</feature>
<proteinExistence type="predicted"/>
<dbReference type="EMBL" id="AP023359">
    <property type="protein sequence ID" value="BCJ64154.1"/>
    <property type="molecule type" value="Genomic_DNA"/>
</dbReference>
<reference evidence="2" key="1">
    <citation type="submission" date="2020-08" db="EMBL/GenBank/DDBJ databases">
        <title>Whole genome shotgun sequence of Polymorphospora rubra NBRC 101157.</title>
        <authorList>
            <person name="Komaki H."/>
            <person name="Tamura T."/>
        </authorList>
    </citation>
    <scope>NUCLEOTIDE SEQUENCE</scope>
    <source>
        <strain evidence="2">NBRC 101157</strain>
    </source>
</reference>
<keyword evidence="3" id="KW-1185">Reference proteome</keyword>
<keyword evidence="1" id="KW-0812">Transmembrane</keyword>
<dbReference type="KEGG" id="pry:Prubr_11750"/>
<evidence type="ECO:0000313" key="3">
    <source>
        <dbReference type="Proteomes" id="UP000680866"/>
    </source>
</evidence>
<keyword evidence="1" id="KW-1133">Transmembrane helix</keyword>
<dbReference type="Proteomes" id="UP000680866">
    <property type="component" value="Chromosome"/>
</dbReference>
<name>A0A810MU99_9ACTN</name>
<accession>A0A810MU99</accession>
<protein>
    <submittedName>
        <fullName evidence="2">Uncharacterized protein</fullName>
    </submittedName>
</protein>
<organism evidence="2 3">
    <name type="scientific">Polymorphospora rubra</name>
    <dbReference type="NCBI Taxonomy" id="338584"/>
    <lineage>
        <taxon>Bacteria</taxon>
        <taxon>Bacillati</taxon>
        <taxon>Actinomycetota</taxon>
        <taxon>Actinomycetes</taxon>
        <taxon>Micromonosporales</taxon>
        <taxon>Micromonosporaceae</taxon>
        <taxon>Polymorphospora</taxon>
    </lineage>
</organism>
<sequence length="161" mass="16945">MHPQQPPYRPVPPPPPRRRMSPLLITLLVVAVVLALCCVIGIIGALVSGGDDDDQVPAGSRPSAAAEVPAYTVVEQTDNGHITIEVESTKGLRAVFDDIRGKQSAEGGYWVWIDCASGGTESVANRLASGRFAIGTLGRAQTGLDEGEVAWEVNEGRSCPA</sequence>
<evidence type="ECO:0000256" key="1">
    <source>
        <dbReference type="SAM" id="Phobius"/>
    </source>
</evidence>